<evidence type="ECO:0000313" key="2">
    <source>
        <dbReference type="Proteomes" id="UP000323632"/>
    </source>
</evidence>
<dbReference type="RefSeq" id="WP_150034300.1">
    <property type="nucleotide sequence ID" value="NZ_VWSH01000004.1"/>
</dbReference>
<gene>
    <name evidence="1" type="ORF">F0919_18125</name>
</gene>
<evidence type="ECO:0000313" key="1">
    <source>
        <dbReference type="EMBL" id="KAA5532698.1"/>
    </source>
</evidence>
<protein>
    <recommendedName>
        <fullName evidence="3">XRE family transcriptional regulator</fullName>
    </recommendedName>
</protein>
<proteinExistence type="predicted"/>
<organism evidence="1 2">
    <name type="scientific">Taibaiella lutea</name>
    <dbReference type="NCBI Taxonomy" id="2608001"/>
    <lineage>
        <taxon>Bacteria</taxon>
        <taxon>Pseudomonadati</taxon>
        <taxon>Bacteroidota</taxon>
        <taxon>Chitinophagia</taxon>
        <taxon>Chitinophagales</taxon>
        <taxon>Chitinophagaceae</taxon>
        <taxon>Taibaiella</taxon>
    </lineage>
</organism>
<comment type="caution">
    <text evidence="1">The sequence shown here is derived from an EMBL/GenBank/DDBJ whole genome shotgun (WGS) entry which is preliminary data.</text>
</comment>
<sequence>MKLFQNRLQELINEFAKGNNSRFASLVNSDEAKIRNYLKGTQPKLDFIQSVMNKFEINFEWFILGKGSMFEKEQKKIIIDSCSNENETNNSKVVEISEGIMSLLELIRNDQKDLITNLKNIQVLSETSQEKLLDVSHNSDDEREVAKLKADLAAGKLSVRNPPVKRKASEKK</sequence>
<reference evidence="1 2" key="1">
    <citation type="submission" date="2019-09" db="EMBL/GenBank/DDBJ databases">
        <title>Genome sequence and assembly of Taibaiella sp.</title>
        <authorList>
            <person name="Chhetri G."/>
        </authorList>
    </citation>
    <scope>NUCLEOTIDE SEQUENCE [LARGE SCALE GENOMIC DNA]</scope>
    <source>
        <strain evidence="1 2">KVB11</strain>
    </source>
</reference>
<dbReference type="AlphaFoldDB" id="A0A5M6CBX2"/>
<name>A0A5M6CBX2_9BACT</name>
<dbReference type="Proteomes" id="UP000323632">
    <property type="component" value="Unassembled WGS sequence"/>
</dbReference>
<accession>A0A5M6CBX2</accession>
<evidence type="ECO:0008006" key="3">
    <source>
        <dbReference type="Google" id="ProtNLM"/>
    </source>
</evidence>
<dbReference type="EMBL" id="VWSH01000004">
    <property type="protein sequence ID" value="KAA5532698.1"/>
    <property type="molecule type" value="Genomic_DNA"/>
</dbReference>
<keyword evidence="2" id="KW-1185">Reference proteome</keyword>